<dbReference type="PANTHER" id="PTHR37482">
    <property type="entry name" value="OUTER MEMBRANE PROTEIN ASSEMBLY FACTOR BAME"/>
    <property type="match status" value="1"/>
</dbReference>
<evidence type="ECO:0000256" key="2">
    <source>
        <dbReference type="ARBA" id="ARBA00023136"/>
    </source>
</evidence>
<dbReference type="InterPro" id="IPR007450">
    <property type="entry name" value="BamE_dom"/>
</dbReference>
<evidence type="ECO:0000313" key="7">
    <source>
        <dbReference type="EMBL" id="MFG6447950.1"/>
    </source>
</evidence>
<dbReference type="InterPro" id="IPR037873">
    <property type="entry name" value="BamE-like"/>
</dbReference>
<keyword evidence="2 4" id="KW-0472">Membrane</keyword>
<dbReference type="InterPro" id="IPR026592">
    <property type="entry name" value="BamE"/>
</dbReference>
<evidence type="ECO:0000256" key="1">
    <source>
        <dbReference type="ARBA" id="ARBA00022729"/>
    </source>
</evidence>
<feature type="region of interest" description="Disordered" evidence="5">
    <location>
        <begin position="143"/>
        <end position="191"/>
    </location>
</feature>
<dbReference type="PANTHER" id="PTHR37482:SF1">
    <property type="entry name" value="OUTER MEMBRANE PROTEIN ASSEMBLY FACTOR BAME"/>
    <property type="match status" value="1"/>
</dbReference>
<dbReference type="HAMAP" id="MF_00925">
    <property type="entry name" value="OM_assembly_BamE"/>
    <property type="match status" value="1"/>
</dbReference>
<keyword evidence="3 4" id="KW-0998">Cell outer membrane</keyword>
<protein>
    <recommendedName>
        <fullName evidence="4">Outer membrane protein assembly factor BamE</fullName>
    </recommendedName>
</protein>
<keyword evidence="1 4" id="KW-0732">Signal</keyword>
<keyword evidence="4" id="KW-0449">Lipoprotein</keyword>
<dbReference type="Gene3D" id="3.30.1450.10">
    <property type="match status" value="1"/>
</dbReference>
<feature type="compositionally biased region" description="Basic and acidic residues" evidence="5">
    <location>
        <begin position="147"/>
        <end position="163"/>
    </location>
</feature>
<name>A0ABW7FUE5_9BURK</name>
<evidence type="ECO:0000256" key="3">
    <source>
        <dbReference type="ARBA" id="ARBA00023237"/>
    </source>
</evidence>
<keyword evidence="8" id="KW-1185">Reference proteome</keyword>
<evidence type="ECO:0000259" key="6">
    <source>
        <dbReference type="Pfam" id="PF04355"/>
    </source>
</evidence>
<dbReference type="RefSeq" id="WP_394459778.1">
    <property type="nucleotide sequence ID" value="NZ_JBIGHZ010000002.1"/>
</dbReference>
<sequence>MTLTSHKQALARWALALATLATLGGCMSTPELRTVENDDPNAKVLGLVRPYRVEIVQGNVLTRDMLAKVKPGMHREQVRDLLGSPLLADIFHADRWDYVFSIRRQGAEPQRRQVSLHFEKDLLKSVDAPKDLPTENEFIASINTRKAKGEAPKLELSEAERKALPVPVRPPATPQEPVGATRTYPPLEGKQ</sequence>
<evidence type="ECO:0000256" key="4">
    <source>
        <dbReference type="HAMAP-Rule" id="MF_00925"/>
    </source>
</evidence>
<reference evidence="7 8" key="1">
    <citation type="submission" date="2024-08" db="EMBL/GenBank/DDBJ databases">
        <authorList>
            <person name="Lu H."/>
        </authorList>
    </citation>
    <scope>NUCLEOTIDE SEQUENCE [LARGE SCALE GENOMIC DNA]</scope>
    <source>
        <strain evidence="7 8">BYS180W</strain>
    </source>
</reference>
<comment type="similarity">
    <text evidence="4">Belongs to the BamE family.</text>
</comment>
<evidence type="ECO:0000256" key="5">
    <source>
        <dbReference type="SAM" id="MobiDB-lite"/>
    </source>
</evidence>
<dbReference type="Pfam" id="PF04355">
    <property type="entry name" value="BamE"/>
    <property type="match status" value="1"/>
</dbReference>
<dbReference type="Proteomes" id="UP001606099">
    <property type="component" value="Unassembled WGS sequence"/>
</dbReference>
<proteinExistence type="inferred from homology"/>
<comment type="subcellular location">
    <subcellularLocation>
        <location evidence="4">Cell outer membrane</location>
        <topology evidence="4">Lipid-anchor</topology>
    </subcellularLocation>
</comment>
<feature type="domain" description="Outer membrane protein assembly factor BamE" evidence="6">
    <location>
        <begin position="58"/>
        <end position="124"/>
    </location>
</feature>
<evidence type="ECO:0000313" key="8">
    <source>
        <dbReference type="Proteomes" id="UP001606099"/>
    </source>
</evidence>
<comment type="subunit">
    <text evidence="4">Part of the Bam complex.</text>
</comment>
<organism evidence="7 8">
    <name type="scientific">Roseateles rivi</name>
    <dbReference type="NCBI Taxonomy" id="3299028"/>
    <lineage>
        <taxon>Bacteria</taxon>
        <taxon>Pseudomonadati</taxon>
        <taxon>Pseudomonadota</taxon>
        <taxon>Betaproteobacteria</taxon>
        <taxon>Burkholderiales</taxon>
        <taxon>Sphaerotilaceae</taxon>
        <taxon>Roseateles</taxon>
    </lineage>
</organism>
<comment type="caution">
    <text evidence="7">The sequence shown here is derived from an EMBL/GenBank/DDBJ whole genome shotgun (WGS) entry which is preliminary data.</text>
</comment>
<keyword evidence="4" id="KW-0564">Palmitate</keyword>
<comment type="function">
    <text evidence="4">Part of the outer membrane protein assembly complex, which is involved in assembly and insertion of beta-barrel proteins into the outer membrane.</text>
</comment>
<dbReference type="EMBL" id="JBIGHZ010000002">
    <property type="protein sequence ID" value="MFG6447950.1"/>
    <property type="molecule type" value="Genomic_DNA"/>
</dbReference>
<dbReference type="PROSITE" id="PS51257">
    <property type="entry name" value="PROKAR_LIPOPROTEIN"/>
    <property type="match status" value="1"/>
</dbReference>
<accession>A0ABW7FUE5</accession>
<gene>
    <name evidence="4" type="primary">bamE</name>
    <name evidence="7" type="ORF">ACG0Z6_06775</name>
</gene>